<keyword evidence="1" id="KW-0732">Signal</keyword>
<proteinExistence type="predicted"/>
<feature type="non-terminal residue" evidence="3">
    <location>
        <position position="1"/>
    </location>
</feature>
<evidence type="ECO:0000313" key="4">
    <source>
        <dbReference type="Proteomes" id="UP001219525"/>
    </source>
</evidence>
<dbReference type="EMBL" id="JARJCW010000017">
    <property type="protein sequence ID" value="KAJ7215522.1"/>
    <property type="molecule type" value="Genomic_DNA"/>
</dbReference>
<organism evidence="3 4">
    <name type="scientific">Mycena pura</name>
    <dbReference type="NCBI Taxonomy" id="153505"/>
    <lineage>
        <taxon>Eukaryota</taxon>
        <taxon>Fungi</taxon>
        <taxon>Dikarya</taxon>
        <taxon>Basidiomycota</taxon>
        <taxon>Agaricomycotina</taxon>
        <taxon>Agaricomycetes</taxon>
        <taxon>Agaricomycetidae</taxon>
        <taxon>Agaricales</taxon>
        <taxon>Marasmiineae</taxon>
        <taxon>Mycenaceae</taxon>
        <taxon>Mycena</taxon>
    </lineage>
</organism>
<sequence>IKRYGWHGRGVVIAVIKLLIDTAYGFHASEKQTVIDRNIAKVKRLTADAAFIYKDPKEKTGFAQNDIIMTSIVNIWFKNNKTRGSKNPDFFNPLRLPTLALLFTAIEWGIERWATGRFMDGGEFNETKNSDIYDGHLSRLQDWDALKPSATALVRKRMFETAIQRSGVVLPKPKTGMSDADRARALAELEALETGGEDGADDSESEE</sequence>
<name>A0AAD6VKE6_9AGAR</name>
<dbReference type="Proteomes" id="UP001219525">
    <property type="component" value="Unassembled WGS sequence"/>
</dbReference>
<dbReference type="AlphaFoldDB" id="A0AAD6VKE6"/>
<keyword evidence="4" id="KW-1185">Reference proteome</keyword>
<comment type="caution">
    <text evidence="3">The sequence shown here is derived from an EMBL/GenBank/DDBJ whole genome shotgun (WGS) entry which is preliminary data.</text>
</comment>
<evidence type="ECO:0000259" key="2">
    <source>
        <dbReference type="Pfam" id="PF20149"/>
    </source>
</evidence>
<gene>
    <name evidence="3" type="ORF">GGX14DRAFT_443032</name>
</gene>
<feature type="domain" description="DUF6532" evidence="2">
    <location>
        <begin position="3"/>
        <end position="143"/>
    </location>
</feature>
<feature type="chain" id="PRO_5041904930" description="DUF6532 domain-containing protein" evidence="1">
    <location>
        <begin position="26"/>
        <end position="207"/>
    </location>
</feature>
<protein>
    <recommendedName>
        <fullName evidence="2">DUF6532 domain-containing protein</fullName>
    </recommendedName>
</protein>
<feature type="signal peptide" evidence="1">
    <location>
        <begin position="1"/>
        <end position="25"/>
    </location>
</feature>
<evidence type="ECO:0000256" key="1">
    <source>
        <dbReference type="SAM" id="SignalP"/>
    </source>
</evidence>
<accession>A0AAD6VKE6</accession>
<dbReference type="Pfam" id="PF20149">
    <property type="entry name" value="DUF6532"/>
    <property type="match status" value="1"/>
</dbReference>
<reference evidence="3" key="1">
    <citation type="submission" date="2023-03" db="EMBL/GenBank/DDBJ databases">
        <title>Massive genome expansion in bonnet fungi (Mycena s.s.) driven by repeated elements and novel gene families across ecological guilds.</title>
        <authorList>
            <consortium name="Lawrence Berkeley National Laboratory"/>
            <person name="Harder C.B."/>
            <person name="Miyauchi S."/>
            <person name="Viragh M."/>
            <person name="Kuo A."/>
            <person name="Thoen E."/>
            <person name="Andreopoulos B."/>
            <person name="Lu D."/>
            <person name="Skrede I."/>
            <person name="Drula E."/>
            <person name="Henrissat B."/>
            <person name="Morin E."/>
            <person name="Kohler A."/>
            <person name="Barry K."/>
            <person name="LaButti K."/>
            <person name="Morin E."/>
            <person name="Salamov A."/>
            <person name="Lipzen A."/>
            <person name="Mereny Z."/>
            <person name="Hegedus B."/>
            <person name="Baldrian P."/>
            <person name="Stursova M."/>
            <person name="Weitz H."/>
            <person name="Taylor A."/>
            <person name="Grigoriev I.V."/>
            <person name="Nagy L.G."/>
            <person name="Martin F."/>
            <person name="Kauserud H."/>
        </authorList>
    </citation>
    <scope>NUCLEOTIDE SEQUENCE</scope>
    <source>
        <strain evidence="3">9144</strain>
    </source>
</reference>
<dbReference type="InterPro" id="IPR045341">
    <property type="entry name" value="DUF6532"/>
</dbReference>
<evidence type="ECO:0000313" key="3">
    <source>
        <dbReference type="EMBL" id="KAJ7215522.1"/>
    </source>
</evidence>